<reference evidence="3" key="1">
    <citation type="submission" date="2006-08" db="EMBL/GenBank/DDBJ databases">
        <title>Complete sequence of Alkalilimnicola ehrilichei MLHE-1.</title>
        <authorList>
            <person name="Copeland A."/>
            <person name="Lucas S."/>
            <person name="Lapidus A."/>
            <person name="Barry K."/>
            <person name="Detter J.C."/>
            <person name="Glavina del Rio T."/>
            <person name="Hammon N."/>
            <person name="Israni S."/>
            <person name="Dalin E."/>
            <person name="Tice H."/>
            <person name="Pitluck S."/>
            <person name="Sims D."/>
            <person name="Brettin T."/>
            <person name="Bruce D."/>
            <person name="Han C."/>
            <person name="Tapia R."/>
            <person name="Gilna P."/>
            <person name="Schmutz J."/>
            <person name="Larimer F."/>
            <person name="Land M."/>
            <person name="Hauser L."/>
            <person name="Kyrpides N."/>
            <person name="Mikhailova N."/>
            <person name="Oremland R.S."/>
            <person name="Hoeft S.E."/>
            <person name="Switzer-Blum J."/>
            <person name="Kulp T."/>
            <person name="King G."/>
            <person name="Tabita R."/>
            <person name="Witte B."/>
            <person name="Santini J.M."/>
            <person name="Basu P."/>
            <person name="Hollibaugh J.T."/>
            <person name="Xie G."/>
            <person name="Stolz J.F."/>
            <person name="Richardson P."/>
        </authorList>
    </citation>
    <scope>NUCLEOTIDE SEQUENCE [LARGE SCALE GENOMIC DNA]</scope>
    <source>
        <strain evidence="3">ATCC BAA-1101 / DSM 17681 / MLHE-1</strain>
    </source>
</reference>
<evidence type="ECO:0000259" key="1">
    <source>
        <dbReference type="PROSITE" id="PS50206"/>
    </source>
</evidence>
<dbReference type="RefSeq" id="WP_011629256.1">
    <property type="nucleotide sequence ID" value="NC_008340.1"/>
</dbReference>
<dbReference type="CDD" id="cd00158">
    <property type="entry name" value="RHOD"/>
    <property type="match status" value="1"/>
</dbReference>
<dbReference type="SMART" id="SM00450">
    <property type="entry name" value="RHOD"/>
    <property type="match status" value="1"/>
</dbReference>
<dbReference type="KEGG" id="aeh:Mlg_1512"/>
<dbReference type="HOGENOM" id="CLU_089574_13_0_6"/>
<dbReference type="InterPro" id="IPR001763">
    <property type="entry name" value="Rhodanese-like_dom"/>
</dbReference>
<feature type="domain" description="Rhodanese" evidence="1">
    <location>
        <begin position="25"/>
        <end position="111"/>
    </location>
</feature>
<sequence length="111" mass="12941">MSWADWWPFGDVPEIAPGPLSRAVHMGEVQVLDVRSRPEFRRDHIRGAVHLPVWSCSPRQLQRLGLDRDRPVVVICLSAHRSIPVVRRLRRMGFEAMQLKGGMRAWWRHQS</sequence>
<gene>
    <name evidence="2" type="ordered locus">Mlg_1512</name>
</gene>
<dbReference type="PROSITE" id="PS50206">
    <property type="entry name" value="RHODANESE_3"/>
    <property type="match status" value="1"/>
</dbReference>
<dbReference type="PANTHER" id="PTHR43031">
    <property type="entry name" value="FAD-DEPENDENT OXIDOREDUCTASE"/>
    <property type="match status" value="1"/>
</dbReference>
<dbReference type="InterPro" id="IPR050229">
    <property type="entry name" value="GlpE_sulfurtransferase"/>
</dbReference>
<evidence type="ECO:0000313" key="3">
    <source>
        <dbReference type="Proteomes" id="UP000001962"/>
    </source>
</evidence>
<dbReference type="PANTHER" id="PTHR43031:SF1">
    <property type="entry name" value="PYRIDINE NUCLEOTIDE-DISULPHIDE OXIDOREDUCTASE"/>
    <property type="match status" value="1"/>
</dbReference>
<evidence type="ECO:0000313" key="2">
    <source>
        <dbReference type="EMBL" id="ABI56861.1"/>
    </source>
</evidence>
<dbReference type="AlphaFoldDB" id="Q0A8H6"/>
<dbReference type="InterPro" id="IPR036873">
    <property type="entry name" value="Rhodanese-like_dom_sf"/>
</dbReference>
<dbReference type="OrthoDB" id="9814704at2"/>
<proteinExistence type="predicted"/>
<name>Q0A8H6_ALKEH</name>
<accession>Q0A8H6</accession>
<dbReference type="Proteomes" id="UP000001962">
    <property type="component" value="Chromosome"/>
</dbReference>
<protein>
    <submittedName>
        <fullName evidence="2">Rhodanese domain protein</fullName>
    </submittedName>
</protein>
<dbReference type="eggNOG" id="COG0607">
    <property type="taxonomic scope" value="Bacteria"/>
</dbReference>
<dbReference type="Pfam" id="PF00581">
    <property type="entry name" value="Rhodanese"/>
    <property type="match status" value="1"/>
</dbReference>
<dbReference type="EMBL" id="CP000453">
    <property type="protein sequence ID" value="ABI56861.1"/>
    <property type="molecule type" value="Genomic_DNA"/>
</dbReference>
<dbReference type="Gene3D" id="3.40.250.10">
    <property type="entry name" value="Rhodanese-like domain"/>
    <property type="match status" value="1"/>
</dbReference>
<dbReference type="SUPFAM" id="SSF52821">
    <property type="entry name" value="Rhodanese/Cell cycle control phosphatase"/>
    <property type="match status" value="1"/>
</dbReference>
<keyword evidence="3" id="KW-1185">Reference proteome</keyword>
<organism evidence="2 3">
    <name type="scientific">Alkalilimnicola ehrlichii (strain ATCC BAA-1101 / DSM 17681 / MLHE-1)</name>
    <dbReference type="NCBI Taxonomy" id="187272"/>
    <lineage>
        <taxon>Bacteria</taxon>
        <taxon>Pseudomonadati</taxon>
        <taxon>Pseudomonadota</taxon>
        <taxon>Gammaproteobacteria</taxon>
        <taxon>Chromatiales</taxon>
        <taxon>Ectothiorhodospiraceae</taxon>
        <taxon>Alkalilimnicola</taxon>
    </lineage>
</organism>